<dbReference type="GeneID" id="92278390"/>
<dbReference type="InterPro" id="IPR008523">
    <property type="entry name" value="DUF805"/>
</dbReference>
<feature type="transmembrane region" description="Helical" evidence="1">
    <location>
        <begin position="24"/>
        <end position="43"/>
    </location>
</feature>
<dbReference type="RefSeq" id="WP_070929953.1">
    <property type="nucleotide sequence ID" value="NZ_CANMXG010000003.1"/>
</dbReference>
<reference evidence="2 3" key="1">
    <citation type="submission" date="2016-03" db="EMBL/GenBank/DDBJ databases">
        <title>Genome sequence of Providencia stuartii strain, isolated from the salivary glands of larval Lucilia sericata.</title>
        <authorList>
            <person name="Yuan Y."/>
            <person name="Zhang Y."/>
            <person name="Fu S."/>
            <person name="Crippen T.L."/>
            <person name="Visi D."/>
            <person name="Benbow M.E."/>
            <person name="Allen M."/>
            <person name="Tomberlin J.K."/>
            <person name="Sze S.-H."/>
            <person name="Tarone A.M."/>
        </authorList>
    </citation>
    <scope>NUCLEOTIDE SEQUENCE [LARGE SCALE GENOMIC DNA]</scope>
    <source>
        <strain evidence="2 3">Crippen</strain>
    </source>
</reference>
<feature type="transmembrane region" description="Helical" evidence="1">
    <location>
        <begin position="55"/>
        <end position="76"/>
    </location>
</feature>
<sequence length="128" mass="14946">MLTTILHFLKTSFSLKGRATRWDYWSFQIFNIPLINLSIYILNYTGRFHFPRGELFDDTLIILAFAYLIFGATYTTVLTVRRLHDIGYSGWLVLIQFIPYLGFILVFAMFFKGDVGPNKFGDDPKQKD</sequence>
<gene>
    <name evidence="2" type="ORF">A3Q29_10955</name>
</gene>
<dbReference type="PANTHER" id="PTHR34980:SF2">
    <property type="entry name" value="INNER MEMBRANE PROTEIN YHAH-RELATED"/>
    <property type="match status" value="1"/>
</dbReference>
<evidence type="ECO:0008006" key="4">
    <source>
        <dbReference type="Google" id="ProtNLM"/>
    </source>
</evidence>
<dbReference type="Pfam" id="PF05656">
    <property type="entry name" value="DUF805"/>
    <property type="match status" value="1"/>
</dbReference>
<evidence type="ECO:0000313" key="3">
    <source>
        <dbReference type="Proteomes" id="UP000179588"/>
    </source>
</evidence>
<keyword evidence="1" id="KW-0812">Transmembrane</keyword>
<feature type="transmembrane region" description="Helical" evidence="1">
    <location>
        <begin position="88"/>
        <end position="111"/>
    </location>
</feature>
<accession>A0A1S1HKJ0</accession>
<name>A0A1S1HKJ0_PROST</name>
<keyword evidence="1" id="KW-0472">Membrane</keyword>
<keyword evidence="3" id="KW-1185">Reference proteome</keyword>
<dbReference type="OrthoDB" id="9812349at2"/>
<protein>
    <recommendedName>
        <fullName evidence="4">DUF805 domain-containing protein</fullName>
    </recommendedName>
</protein>
<proteinExistence type="predicted"/>
<keyword evidence="1" id="KW-1133">Transmembrane helix</keyword>
<evidence type="ECO:0000313" key="2">
    <source>
        <dbReference type="EMBL" id="OHT22332.1"/>
    </source>
</evidence>
<dbReference type="AlphaFoldDB" id="A0A1S1HKJ0"/>
<dbReference type="Proteomes" id="UP000179588">
    <property type="component" value="Unassembled WGS sequence"/>
</dbReference>
<comment type="caution">
    <text evidence="2">The sequence shown here is derived from an EMBL/GenBank/DDBJ whole genome shotgun (WGS) entry which is preliminary data.</text>
</comment>
<dbReference type="GO" id="GO:0005886">
    <property type="term" value="C:plasma membrane"/>
    <property type="evidence" value="ECO:0007669"/>
    <property type="project" value="TreeGrafter"/>
</dbReference>
<dbReference type="PANTHER" id="PTHR34980">
    <property type="entry name" value="INNER MEMBRANE PROTEIN-RELATED-RELATED"/>
    <property type="match status" value="1"/>
</dbReference>
<organism evidence="2 3">
    <name type="scientific">Providencia stuartii</name>
    <dbReference type="NCBI Taxonomy" id="588"/>
    <lineage>
        <taxon>Bacteria</taxon>
        <taxon>Pseudomonadati</taxon>
        <taxon>Pseudomonadota</taxon>
        <taxon>Gammaproteobacteria</taxon>
        <taxon>Enterobacterales</taxon>
        <taxon>Morganellaceae</taxon>
        <taxon>Providencia</taxon>
    </lineage>
</organism>
<dbReference type="EMBL" id="LVIE01000234">
    <property type="protein sequence ID" value="OHT22332.1"/>
    <property type="molecule type" value="Genomic_DNA"/>
</dbReference>
<evidence type="ECO:0000256" key="1">
    <source>
        <dbReference type="SAM" id="Phobius"/>
    </source>
</evidence>